<comment type="subcellular location">
    <subcellularLocation>
        <location evidence="4">Cytoplasm</location>
    </subcellularLocation>
</comment>
<dbReference type="GO" id="GO:1990140">
    <property type="term" value="C:molybdopterin synthase complex"/>
    <property type="evidence" value="ECO:0007669"/>
    <property type="project" value="UniProtKB-UniRule"/>
</dbReference>
<feature type="region of interest" description="Disordered" evidence="5">
    <location>
        <begin position="279"/>
        <end position="304"/>
    </location>
</feature>
<comment type="function">
    <text evidence="4">Catalytic subunit of the molybdopterin synthase complex, a complex that catalyzes the conversion of precursor Z into molybdopterin. Acts by mediating the incorporation of 2 sulfur atoms from thiocarboxylated MOCS2A into precursor Z to generate a dithiolene group.</text>
</comment>
<dbReference type="SUPFAM" id="SSF54690">
    <property type="entry name" value="Molybdopterin synthase subunit MoaE"/>
    <property type="match status" value="2"/>
</dbReference>
<feature type="binding site" evidence="4">
    <location>
        <begin position="148"/>
        <end position="150"/>
    </location>
    <ligand>
        <name>substrate</name>
    </ligand>
</feature>
<evidence type="ECO:0000256" key="5">
    <source>
        <dbReference type="SAM" id="MobiDB-lite"/>
    </source>
</evidence>
<comment type="catalytic activity">
    <reaction evidence="4">
        <text>2 [molybdopterin-synthase sulfur-carrier protein]-C-terminal-Gly-aminoethanethioate + cyclic pyranopterin phosphate + H2O = molybdopterin + 2 [molybdopterin-synthase sulfur-carrier protein]-C-terminal Gly-Gly + 2 H(+)</text>
        <dbReference type="Rhea" id="RHEA:26333"/>
        <dbReference type="Rhea" id="RHEA-COMP:12202"/>
        <dbReference type="Rhea" id="RHEA-COMP:19907"/>
        <dbReference type="ChEBI" id="CHEBI:15377"/>
        <dbReference type="ChEBI" id="CHEBI:15378"/>
        <dbReference type="ChEBI" id="CHEBI:58698"/>
        <dbReference type="ChEBI" id="CHEBI:59648"/>
        <dbReference type="ChEBI" id="CHEBI:90778"/>
        <dbReference type="ChEBI" id="CHEBI:232372"/>
        <dbReference type="EC" id="2.8.1.12"/>
    </reaction>
</comment>
<evidence type="ECO:0000313" key="7">
    <source>
        <dbReference type="Proteomes" id="UP000502823"/>
    </source>
</evidence>
<comment type="pathway">
    <text evidence="4">Cofactor biosynthesis; molybdopterin biosynthesis.</text>
</comment>
<evidence type="ECO:0000256" key="2">
    <source>
        <dbReference type="ARBA" id="ARBA00022679"/>
    </source>
</evidence>
<dbReference type="OrthoDB" id="5531344at2759"/>
<dbReference type="InterPro" id="IPR003448">
    <property type="entry name" value="Mopterin_biosynth_MoaE"/>
</dbReference>
<feature type="compositionally biased region" description="Polar residues" evidence="5">
    <location>
        <begin position="294"/>
        <end position="304"/>
    </location>
</feature>
<gene>
    <name evidence="4" type="primary">Mocs2</name>
    <name evidence="6" type="ORF">Cfor_11836</name>
</gene>
<protein>
    <recommendedName>
        <fullName evidence="4">Molybdopterin synthase catalytic subunit</fullName>
        <ecNumber evidence="4">2.8.1.12</ecNumber>
    </recommendedName>
    <alternativeName>
        <fullName evidence="4">Molybdenum cofactor synthesis protein 2 large subunit</fullName>
    </alternativeName>
    <alternativeName>
        <fullName evidence="4">Molybdenum cofactor synthesis protein 2B</fullName>
        <shortName evidence="4">MOCS2B</shortName>
    </alternativeName>
</protein>
<evidence type="ECO:0000256" key="3">
    <source>
        <dbReference type="ARBA" id="ARBA00023150"/>
    </source>
</evidence>
<dbReference type="EC" id="2.8.1.12" evidence="4"/>
<feature type="region of interest" description="Disordered" evidence="5">
    <location>
        <begin position="184"/>
        <end position="204"/>
    </location>
</feature>
<dbReference type="Pfam" id="PF02391">
    <property type="entry name" value="MoaE"/>
    <property type="match status" value="2"/>
</dbReference>
<sequence>MNFVKLVNSKLSVDEISNLVSSPSCGAVSLFVGTTRDNFENKQVSVLHWFTDIRDCYHTLSFAFDPPKVVQLEYEAYEPMAVKAMEKVCEDIRKKWKVEHIAVYHRLGIVPVMEASVVVAVSSPHRAESLQAVQYAIDTLKSSTPIWKKEVYVSEEAEWKENKECAWRTDRLLLGKIKEELPEQVREQDEAGESEKQESQSVVSDVPPHFIQIKAGSEEIARRISSFIERKREQVNVGNIQDFCYHSSAPINSSSCARVDALLIRRKDSKSHLRVRRVLNPWGPQTRGIDPGSLGSTNPQDPMSMLFKQNVNEESSKHQLGNVMPDVSDGMKCPGGIEERLQNAECHLKLHGPVPKDIYSRLKQIEDRILYLEGLSPEYFQFWENSPFEEEPEVKYRPVKKRTYTTSELESKLFDLEYKLSMKGK</sequence>
<reference evidence="7" key="1">
    <citation type="submission" date="2020-01" db="EMBL/GenBank/DDBJ databases">
        <title>Draft genome sequence of the Termite Coptotermes fromosanus.</title>
        <authorList>
            <person name="Itakura S."/>
            <person name="Yosikawa Y."/>
            <person name="Umezawa K."/>
        </authorList>
    </citation>
    <scope>NUCLEOTIDE SEQUENCE [LARGE SCALE GENOMIC DNA]</scope>
</reference>
<comment type="similarity">
    <text evidence="4">Belongs to the MoaE family. MOCS2B subfamily.</text>
</comment>
<comment type="caution">
    <text evidence="6">The sequence shown here is derived from an EMBL/GenBank/DDBJ whole genome shotgun (WGS) entry which is preliminary data.</text>
</comment>
<feature type="binding site" evidence="4">
    <location>
        <position position="141"/>
    </location>
    <ligand>
        <name>substrate</name>
    </ligand>
</feature>
<keyword evidence="2 4" id="KW-0808">Transferase</keyword>
<dbReference type="EMBL" id="BLKM01000641">
    <property type="protein sequence ID" value="GFG36499.1"/>
    <property type="molecule type" value="Genomic_DNA"/>
</dbReference>
<keyword evidence="7" id="KW-1185">Reference proteome</keyword>
<keyword evidence="3 4" id="KW-0501">Molybdenum cofactor biosynthesis</keyword>
<dbReference type="InterPro" id="IPR028888">
    <property type="entry name" value="MOCS2B_euk"/>
</dbReference>
<dbReference type="GO" id="GO:0006777">
    <property type="term" value="P:Mo-molybdopterin cofactor biosynthetic process"/>
    <property type="evidence" value="ECO:0007669"/>
    <property type="project" value="UniProtKB-UniRule"/>
</dbReference>
<dbReference type="FunCoup" id="A0A6L2PVC8">
    <property type="interactions" value="477"/>
</dbReference>
<dbReference type="GO" id="GO:0030366">
    <property type="term" value="F:molybdopterin synthase activity"/>
    <property type="evidence" value="ECO:0007669"/>
    <property type="project" value="UniProtKB-UniRule"/>
</dbReference>
<dbReference type="CDD" id="cd00756">
    <property type="entry name" value="MoaE"/>
    <property type="match status" value="1"/>
</dbReference>
<dbReference type="PANTHER" id="PTHR23404">
    <property type="entry name" value="MOLYBDOPTERIN SYNTHASE RELATED"/>
    <property type="match status" value="1"/>
</dbReference>
<feature type="compositionally biased region" description="Basic and acidic residues" evidence="5">
    <location>
        <begin position="184"/>
        <end position="198"/>
    </location>
</feature>
<evidence type="ECO:0000256" key="1">
    <source>
        <dbReference type="ARBA" id="ARBA00022490"/>
    </source>
</evidence>
<name>A0A6L2PVC8_COPFO</name>
<comment type="miscellaneous">
    <text evidence="4">This protein is produced by a bicistronic gene which also produces the large subunit (MOCS2A).</text>
</comment>
<dbReference type="Proteomes" id="UP000502823">
    <property type="component" value="Unassembled WGS sequence"/>
</dbReference>
<dbReference type="FunFam" id="3.90.1170.40:FF:000002">
    <property type="entry name" value="Molybdopterin synthase catalytic subunit"/>
    <property type="match status" value="1"/>
</dbReference>
<evidence type="ECO:0000313" key="6">
    <source>
        <dbReference type="EMBL" id="GFG36499.1"/>
    </source>
</evidence>
<dbReference type="Gene3D" id="3.90.1170.40">
    <property type="entry name" value="Molybdopterin biosynthesis MoaE subunit"/>
    <property type="match status" value="1"/>
</dbReference>
<comment type="subunit">
    <text evidence="4">Heterotetramer; composed of 2 small (MOCS2A) and 2 large (MOCS2B) subunits.</text>
</comment>
<keyword evidence="1 4" id="KW-0963">Cytoplasm</keyword>
<proteinExistence type="inferred from homology"/>
<accession>A0A6L2PVC8</accession>
<evidence type="ECO:0000256" key="4">
    <source>
        <dbReference type="HAMAP-Rule" id="MF_03052"/>
    </source>
</evidence>
<dbReference type="AlphaFoldDB" id="A0A6L2PVC8"/>
<dbReference type="HAMAP" id="MF_03052">
    <property type="entry name" value="MOC2B"/>
    <property type="match status" value="1"/>
</dbReference>
<dbReference type="InParanoid" id="A0A6L2PVC8"/>
<organism evidence="6 7">
    <name type="scientific">Coptotermes formosanus</name>
    <name type="common">Formosan subterranean termite</name>
    <dbReference type="NCBI Taxonomy" id="36987"/>
    <lineage>
        <taxon>Eukaryota</taxon>
        <taxon>Metazoa</taxon>
        <taxon>Ecdysozoa</taxon>
        <taxon>Arthropoda</taxon>
        <taxon>Hexapoda</taxon>
        <taxon>Insecta</taxon>
        <taxon>Pterygota</taxon>
        <taxon>Neoptera</taxon>
        <taxon>Polyneoptera</taxon>
        <taxon>Dictyoptera</taxon>
        <taxon>Blattodea</taxon>
        <taxon>Blattoidea</taxon>
        <taxon>Termitoidae</taxon>
        <taxon>Rhinotermitidae</taxon>
        <taxon>Coptotermes</taxon>
    </lineage>
</organism>
<feature type="binding site" evidence="4">
    <location>
        <begin position="125"/>
        <end position="126"/>
    </location>
    <ligand>
        <name>substrate</name>
    </ligand>
</feature>
<dbReference type="UniPathway" id="UPA00344"/>
<dbReference type="InterPro" id="IPR036563">
    <property type="entry name" value="MoaE_sf"/>
</dbReference>